<name>A0AAX2UL85_9BACT</name>
<dbReference type="EMBL" id="VDBS01000013">
    <property type="protein sequence ID" value="TNB58780.1"/>
    <property type="molecule type" value="Genomic_DNA"/>
</dbReference>
<dbReference type="RefSeq" id="WP_131936278.1">
    <property type="nucleotide sequence ID" value="NZ_CP037747.1"/>
</dbReference>
<protein>
    <submittedName>
        <fullName evidence="3">SH3 domain-containing protein</fullName>
    </submittedName>
</protein>
<feature type="domain" description="SH3b" evidence="2">
    <location>
        <begin position="261"/>
        <end position="304"/>
    </location>
</feature>
<evidence type="ECO:0000313" key="3">
    <source>
        <dbReference type="EMBL" id="TNB58780.1"/>
    </source>
</evidence>
<dbReference type="Gene3D" id="2.30.30.40">
    <property type="entry name" value="SH3 Domains"/>
    <property type="match status" value="1"/>
</dbReference>
<reference evidence="3 4" key="1">
    <citation type="submission" date="2019-05" db="EMBL/GenBank/DDBJ databases">
        <title>Draft genomes of eight strains of Campylobacter helveticus isolated from cats and a dog in New Zealand.</title>
        <authorList>
            <person name="Bojanic K."/>
            <person name="Midwinter A.C."/>
            <person name="Biggs P.J."/>
            <person name="Acke E."/>
            <person name="Cornelius A.J."/>
            <person name="Marshall J.C."/>
        </authorList>
    </citation>
    <scope>NUCLEOTIDE SEQUENCE [LARGE SCALE GENOMIC DNA]</scope>
    <source>
        <strain evidence="3 4">ACP123b</strain>
    </source>
</reference>
<gene>
    <name evidence="3" type="ORF">FDW42_01265</name>
</gene>
<accession>A0AAX2UL85</accession>
<evidence type="ECO:0000259" key="2">
    <source>
        <dbReference type="Pfam" id="PF08239"/>
    </source>
</evidence>
<proteinExistence type="predicted"/>
<evidence type="ECO:0000256" key="1">
    <source>
        <dbReference type="SAM" id="MobiDB-lite"/>
    </source>
</evidence>
<sequence>MIKQKQILLSFITASFLCGCGMLPYKESFSCEKGKENGICGSVSEVYDLSSDMEEFRKKANKEYAKEAAKKEQNKSKISDDNGAFKQLKLQEMVEAVEIRKIQNETPTIFRYYLDEKEAKEKAGLAIVSENDKESKAIKKDLNANKQSNHHKEKKTQSSTSKNHNAKVVKKNKDLKELKELNATNSKEGIVIYDDNQSLDFNQSKALDLNTSLNELNSSINSSQTNDLNNTLQNTQENCSPNANEAITQINDTVKVCVYSANIRAGASCKAPVLRVAFKGEVLEALYEKGGWIKLKDGTYVHKSIVTKD</sequence>
<dbReference type="Pfam" id="PF08239">
    <property type="entry name" value="SH3_3"/>
    <property type="match status" value="1"/>
</dbReference>
<organism evidence="3 4">
    <name type="scientific">Campylobacter helveticus</name>
    <dbReference type="NCBI Taxonomy" id="28898"/>
    <lineage>
        <taxon>Bacteria</taxon>
        <taxon>Pseudomonadati</taxon>
        <taxon>Campylobacterota</taxon>
        <taxon>Epsilonproteobacteria</taxon>
        <taxon>Campylobacterales</taxon>
        <taxon>Campylobacteraceae</taxon>
        <taxon>Campylobacter</taxon>
    </lineage>
</organism>
<feature type="region of interest" description="Disordered" evidence="1">
    <location>
        <begin position="140"/>
        <end position="173"/>
    </location>
</feature>
<comment type="caution">
    <text evidence="3">The sequence shown here is derived from an EMBL/GenBank/DDBJ whole genome shotgun (WGS) entry which is preliminary data.</text>
</comment>
<dbReference type="PROSITE" id="PS51257">
    <property type="entry name" value="PROKAR_LIPOPROTEIN"/>
    <property type="match status" value="1"/>
</dbReference>
<dbReference type="AlphaFoldDB" id="A0AAX2UL85"/>
<dbReference type="Proteomes" id="UP000306813">
    <property type="component" value="Unassembled WGS sequence"/>
</dbReference>
<evidence type="ECO:0000313" key="4">
    <source>
        <dbReference type="Proteomes" id="UP000306813"/>
    </source>
</evidence>
<dbReference type="InterPro" id="IPR003646">
    <property type="entry name" value="SH3-like_bac-type"/>
</dbReference>